<evidence type="ECO:0000313" key="3">
    <source>
        <dbReference type="Proteomes" id="UP001141806"/>
    </source>
</evidence>
<sequence>MKDKVTLEARLKEVERSTPGKIEEAITRYRGFHELYKLICHSVEFDGLRQSLGDVVSKQIACDLHNFVQQKVPDFNFSDYGFDFDAPTSLDTDDEEDMPPADVGTTA</sequence>
<dbReference type="Proteomes" id="UP001141806">
    <property type="component" value="Unassembled WGS sequence"/>
</dbReference>
<protein>
    <submittedName>
        <fullName evidence="2">Uncharacterized protein</fullName>
    </submittedName>
</protein>
<evidence type="ECO:0000313" key="2">
    <source>
        <dbReference type="EMBL" id="KAJ4974122.1"/>
    </source>
</evidence>
<reference evidence="2" key="1">
    <citation type="journal article" date="2023" name="Plant J.">
        <title>The genome of the king protea, Protea cynaroides.</title>
        <authorList>
            <person name="Chang J."/>
            <person name="Duong T.A."/>
            <person name="Schoeman C."/>
            <person name="Ma X."/>
            <person name="Roodt D."/>
            <person name="Barker N."/>
            <person name="Li Z."/>
            <person name="Van de Peer Y."/>
            <person name="Mizrachi E."/>
        </authorList>
    </citation>
    <scope>NUCLEOTIDE SEQUENCE</scope>
    <source>
        <tissue evidence="2">Young leaves</tissue>
    </source>
</reference>
<organism evidence="2 3">
    <name type="scientific">Protea cynaroides</name>
    <dbReference type="NCBI Taxonomy" id="273540"/>
    <lineage>
        <taxon>Eukaryota</taxon>
        <taxon>Viridiplantae</taxon>
        <taxon>Streptophyta</taxon>
        <taxon>Embryophyta</taxon>
        <taxon>Tracheophyta</taxon>
        <taxon>Spermatophyta</taxon>
        <taxon>Magnoliopsida</taxon>
        <taxon>Proteales</taxon>
        <taxon>Proteaceae</taxon>
        <taxon>Protea</taxon>
    </lineage>
</organism>
<gene>
    <name evidence="2" type="ORF">NE237_007296</name>
</gene>
<dbReference type="EMBL" id="JAMYWD010000004">
    <property type="protein sequence ID" value="KAJ4974122.1"/>
    <property type="molecule type" value="Genomic_DNA"/>
</dbReference>
<feature type="region of interest" description="Disordered" evidence="1">
    <location>
        <begin position="86"/>
        <end position="107"/>
    </location>
</feature>
<accession>A0A9Q0KNZ1</accession>
<keyword evidence="3" id="KW-1185">Reference proteome</keyword>
<name>A0A9Q0KNZ1_9MAGN</name>
<proteinExistence type="predicted"/>
<evidence type="ECO:0000256" key="1">
    <source>
        <dbReference type="SAM" id="MobiDB-lite"/>
    </source>
</evidence>
<comment type="caution">
    <text evidence="2">The sequence shown here is derived from an EMBL/GenBank/DDBJ whole genome shotgun (WGS) entry which is preliminary data.</text>
</comment>
<dbReference type="AlphaFoldDB" id="A0A9Q0KNZ1"/>